<dbReference type="Gene3D" id="3.30.230.10">
    <property type="match status" value="1"/>
</dbReference>
<dbReference type="InterPro" id="IPR013810">
    <property type="entry name" value="Ribosomal_uS5_N"/>
</dbReference>
<comment type="similarity">
    <text evidence="1 9">Belongs to the universal ribosomal protein uS5 family.</text>
</comment>
<dbReference type="Pfam" id="PF00333">
    <property type="entry name" value="Ribosomal_S5"/>
    <property type="match status" value="1"/>
</dbReference>
<evidence type="ECO:0000256" key="6">
    <source>
        <dbReference type="ARBA" id="ARBA00035255"/>
    </source>
</evidence>
<evidence type="ECO:0000256" key="2">
    <source>
        <dbReference type="ARBA" id="ARBA00022730"/>
    </source>
</evidence>
<dbReference type="InterPro" id="IPR014721">
    <property type="entry name" value="Ribsml_uS5_D2-typ_fold_subgr"/>
</dbReference>
<evidence type="ECO:0000313" key="11">
    <source>
        <dbReference type="EMBL" id="OGC62218.1"/>
    </source>
</evidence>
<dbReference type="NCBIfam" id="TIGR01021">
    <property type="entry name" value="rpsE_bact"/>
    <property type="match status" value="1"/>
</dbReference>
<reference evidence="11 12" key="1">
    <citation type="journal article" date="2016" name="Nat. Commun.">
        <title>Thousands of microbial genomes shed light on interconnected biogeochemical processes in an aquifer system.</title>
        <authorList>
            <person name="Anantharaman K."/>
            <person name="Brown C.T."/>
            <person name="Hug L.A."/>
            <person name="Sharon I."/>
            <person name="Castelle C.J."/>
            <person name="Probst A.J."/>
            <person name="Thomas B.C."/>
            <person name="Singh A."/>
            <person name="Wilkins M.J."/>
            <person name="Karaoz U."/>
            <person name="Brodie E.L."/>
            <person name="Williams K.H."/>
            <person name="Hubbard S.S."/>
            <person name="Banfield J.F."/>
        </authorList>
    </citation>
    <scope>NUCLEOTIDE SEQUENCE [LARGE SCALE GENOMIC DNA]</scope>
</reference>
<dbReference type="InterPro" id="IPR005324">
    <property type="entry name" value="Ribosomal_uS5_C"/>
</dbReference>
<keyword evidence="2" id="KW-0699">rRNA-binding</keyword>
<dbReference type="SUPFAM" id="SSF54211">
    <property type="entry name" value="Ribosomal protein S5 domain 2-like"/>
    <property type="match status" value="1"/>
</dbReference>
<feature type="domain" description="S5 DRBM" evidence="10">
    <location>
        <begin position="8"/>
        <end position="71"/>
    </location>
</feature>
<dbReference type="InterPro" id="IPR020568">
    <property type="entry name" value="Ribosomal_Su5_D2-typ_SF"/>
</dbReference>
<dbReference type="PANTHER" id="PTHR48277">
    <property type="entry name" value="MITOCHONDRIAL RIBOSOMAL PROTEIN S5"/>
    <property type="match status" value="1"/>
</dbReference>
<protein>
    <recommendedName>
        <fullName evidence="6">Small ribosomal subunit protein uS5</fullName>
    </recommendedName>
    <alternativeName>
        <fullName evidence="7">30S ribosomal protein S5</fullName>
    </alternativeName>
</protein>
<dbReference type="SUPFAM" id="SSF54768">
    <property type="entry name" value="dsRNA-binding domain-like"/>
    <property type="match status" value="1"/>
</dbReference>
<evidence type="ECO:0000256" key="1">
    <source>
        <dbReference type="ARBA" id="ARBA00008945"/>
    </source>
</evidence>
<evidence type="ECO:0000313" key="12">
    <source>
        <dbReference type="Proteomes" id="UP000176614"/>
    </source>
</evidence>
<evidence type="ECO:0000256" key="8">
    <source>
        <dbReference type="PROSITE-ProRule" id="PRU00268"/>
    </source>
</evidence>
<keyword evidence="4 8" id="KW-0689">Ribosomal protein</keyword>
<dbReference type="InterPro" id="IPR005712">
    <property type="entry name" value="Ribosomal_uS5_bac-type"/>
</dbReference>
<evidence type="ECO:0000259" key="10">
    <source>
        <dbReference type="PROSITE" id="PS50881"/>
    </source>
</evidence>
<dbReference type="Pfam" id="PF03719">
    <property type="entry name" value="Ribosomal_S5_C"/>
    <property type="match status" value="1"/>
</dbReference>
<dbReference type="PROSITE" id="PS50881">
    <property type="entry name" value="S5_DSRBD"/>
    <property type="match status" value="1"/>
</dbReference>
<dbReference type="GO" id="GO:0015935">
    <property type="term" value="C:small ribosomal subunit"/>
    <property type="evidence" value="ECO:0007669"/>
    <property type="project" value="InterPro"/>
</dbReference>
<dbReference type="Proteomes" id="UP000176614">
    <property type="component" value="Unassembled WGS sequence"/>
</dbReference>
<evidence type="ECO:0000256" key="5">
    <source>
        <dbReference type="ARBA" id="ARBA00023274"/>
    </source>
</evidence>
<dbReference type="FunFam" id="3.30.230.10:FF:000002">
    <property type="entry name" value="30S ribosomal protein S5"/>
    <property type="match status" value="1"/>
</dbReference>
<comment type="caution">
    <text evidence="11">The sequence shown here is derived from an EMBL/GenBank/DDBJ whole genome shotgun (WGS) entry which is preliminary data.</text>
</comment>
<dbReference type="Gene3D" id="3.30.160.20">
    <property type="match status" value="1"/>
</dbReference>
<dbReference type="GO" id="GO:0019843">
    <property type="term" value="F:rRNA binding"/>
    <property type="evidence" value="ECO:0007669"/>
    <property type="project" value="UniProtKB-KW"/>
</dbReference>
<evidence type="ECO:0000256" key="4">
    <source>
        <dbReference type="ARBA" id="ARBA00022980"/>
    </source>
</evidence>
<dbReference type="GO" id="GO:0006412">
    <property type="term" value="P:translation"/>
    <property type="evidence" value="ECO:0007669"/>
    <property type="project" value="InterPro"/>
</dbReference>
<sequence length="151" mass="15914">MNFQPSEFEEKVLQIRRVTKKITGGSAISFTALVVVGDKKGRVGVGYGKAKDVSSAISKAIKEAKSELVTVSLKDNTIAHEVEAKLGAARVLLKPAAKGSGIIAGGPVRTVIELAGIRDVSGKMINASNNKISNARCAIKALKKLKVFVKI</sequence>
<evidence type="ECO:0000256" key="3">
    <source>
        <dbReference type="ARBA" id="ARBA00022884"/>
    </source>
</evidence>
<gene>
    <name evidence="11" type="ORF">A2264_02945</name>
</gene>
<keyword evidence="3" id="KW-0694">RNA-binding</keyword>
<dbReference type="EMBL" id="MEVT01000022">
    <property type="protein sequence ID" value="OGC62218.1"/>
    <property type="molecule type" value="Genomic_DNA"/>
</dbReference>
<organism evidence="11 12">
    <name type="scientific">candidate division WWE3 bacterium RIFOXYA2_FULL_46_9</name>
    <dbReference type="NCBI Taxonomy" id="1802636"/>
    <lineage>
        <taxon>Bacteria</taxon>
        <taxon>Katanobacteria</taxon>
    </lineage>
</organism>
<accession>A0A1F4VYX4</accession>
<proteinExistence type="inferred from homology"/>
<dbReference type="AlphaFoldDB" id="A0A1F4VYX4"/>
<keyword evidence="5 8" id="KW-0687">Ribonucleoprotein</keyword>
<name>A0A1F4VYX4_UNCKA</name>
<dbReference type="GO" id="GO:0005737">
    <property type="term" value="C:cytoplasm"/>
    <property type="evidence" value="ECO:0007669"/>
    <property type="project" value="UniProtKB-ARBA"/>
</dbReference>
<dbReference type="PANTHER" id="PTHR48277:SF1">
    <property type="entry name" value="MITOCHONDRIAL RIBOSOMAL PROTEIN S5"/>
    <property type="match status" value="1"/>
</dbReference>
<evidence type="ECO:0000256" key="7">
    <source>
        <dbReference type="ARBA" id="ARBA00035519"/>
    </source>
</evidence>
<dbReference type="GO" id="GO:0003735">
    <property type="term" value="F:structural constituent of ribosome"/>
    <property type="evidence" value="ECO:0007669"/>
    <property type="project" value="UniProtKB-UniRule"/>
</dbReference>
<dbReference type="InterPro" id="IPR000851">
    <property type="entry name" value="Ribosomal_uS5"/>
</dbReference>
<evidence type="ECO:0000256" key="9">
    <source>
        <dbReference type="RuleBase" id="RU003823"/>
    </source>
</evidence>